<keyword evidence="3" id="KW-1185">Reference proteome</keyword>
<keyword evidence="1" id="KW-0812">Transmembrane</keyword>
<evidence type="ECO:0000313" key="2">
    <source>
        <dbReference type="EMBL" id="GBN50937.1"/>
    </source>
</evidence>
<organism evidence="2 3">
    <name type="scientific">Araneus ventricosus</name>
    <name type="common">Orbweaver spider</name>
    <name type="synonym">Epeira ventricosa</name>
    <dbReference type="NCBI Taxonomy" id="182803"/>
    <lineage>
        <taxon>Eukaryota</taxon>
        <taxon>Metazoa</taxon>
        <taxon>Ecdysozoa</taxon>
        <taxon>Arthropoda</taxon>
        <taxon>Chelicerata</taxon>
        <taxon>Arachnida</taxon>
        <taxon>Araneae</taxon>
        <taxon>Araneomorphae</taxon>
        <taxon>Entelegynae</taxon>
        <taxon>Araneoidea</taxon>
        <taxon>Araneidae</taxon>
        <taxon>Araneus</taxon>
    </lineage>
</organism>
<name>A0A4Y2PL63_ARAVE</name>
<keyword evidence="1" id="KW-1133">Transmembrane helix</keyword>
<dbReference type="InterPro" id="IPR038765">
    <property type="entry name" value="Papain-like_cys_pep_sf"/>
</dbReference>
<dbReference type="Proteomes" id="UP000499080">
    <property type="component" value="Unassembled WGS sequence"/>
</dbReference>
<dbReference type="EMBL" id="BGPR01011361">
    <property type="protein sequence ID" value="GBN50937.1"/>
    <property type="molecule type" value="Genomic_DNA"/>
</dbReference>
<dbReference type="AlphaFoldDB" id="A0A4Y2PL63"/>
<sequence>MSNYIKKKVHLSDGQKDKLKSAFRKNEEITLRIDKSKSPNYDIYLTKTQINHINQGKRITISKTQLKKNGGFLPFLIPILTSLGLGATSGAAGWATKKVLDKISGSGNLKKNEKWKGSVSSSGISNVMIKKNMQKEKGFRDVYTVDSLPKKMRKFENGIINLDISTGLGTHWVCYYNDPKYNFVEYFDSFGEYVYEGIKFKNGYIPKNIENYLKTSKKQIRYNSSFLQQPTSVKRGIFCMKYIRERNKGKSPVDVLYSSTQEPSDYNENFVLNR</sequence>
<evidence type="ECO:0000256" key="1">
    <source>
        <dbReference type="SAM" id="Phobius"/>
    </source>
</evidence>
<feature type="transmembrane region" description="Helical" evidence="1">
    <location>
        <begin position="72"/>
        <end position="95"/>
    </location>
</feature>
<proteinExistence type="predicted"/>
<reference evidence="2 3" key="1">
    <citation type="journal article" date="2019" name="Sci. Rep.">
        <title>Orb-weaving spider Araneus ventricosus genome elucidates the spidroin gene catalogue.</title>
        <authorList>
            <person name="Kono N."/>
            <person name="Nakamura H."/>
            <person name="Ohtoshi R."/>
            <person name="Moran D.A.P."/>
            <person name="Shinohara A."/>
            <person name="Yoshida Y."/>
            <person name="Fujiwara M."/>
            <person name="Mori M."/>
            <person name="Tomita M."/>
            <person name="Arakawa K."/>
        </authorList>
    </citation>
    <scope>NUCLEOTIDE SEQUENCE [LARGE SCALE GENOMIC DNA]</scope>
</reference>
<dbReference type="Gene3D" id="3.40.395.10">
    <property type="entry name" value="Adenoviral Proteinase, Chain A"/>
    <property type="match status" value="1"/>
</dbReference>
<protein>
    <submittedName>
        <fullName evidence="2">Uncharacterized protein</fullName>
    </submittedName>
</protein>
<accession>A0A4Y2PL63</accession>
<dbReference type="OrthoDB" id="6748622at2759"/>
<keyword evidence="1" id="KW-0472">Membrane</keyword>
<evidence type="ECO:0000313" key="3">
    <source>
        <dbReference type="Proteomes" id="UP000499080"/>
    </source>
</evidence>
<comment type="caution">
    <text evidence="2">The sequence shown here is derived from an EMBL/GenBank/DDBJ whole genome shotgun (WGS) entry which is preliminary data.</text>
</comment>
<dbReference type="SUPFAM" id="SSF54001">
    <property type="entry name" value="Cysteine proteinases"/>
    <property type="match status" value="1"/>
</dbReference>
<gene>
    <name evidence="2" type="ORF">AVEN_114503_1</name>
</gene>